<organism evidence="9 10">
    <name type="scientific">Thalassolituus maritimus</name>
    <dbReference type="NCBI Taxonomy" id="484498"/>
    <lineage>
        <taxon>Bacteria</taxon>
        <taxon>Pseudomonadati</taxon>
        <taxon>Pseudomonadota</taxon>
        <taxon>Gammaproteobacteria</taxon>
        <taxon>Oceanospirillales</taxon>
        <taxon>Oceanospirillaceae</taxon>
        <taxon>Thalassolituus</taxon>
    </lineage>
</organism>
<dbReference type="GO" id="GO:0019677">
    <property type="term" value="P:NAD+ catabolic process"/>
    <property type="evidence" value="ECO:0007669"/>
    <property type="project" value="TreeGrafter"/>
</dbReference>
<evidence type="ECO:0000256" key="5">
    <source>
        <dbReference type="ARBA" id="ARBA00022801"/>
    </source>
</evidence>
<gene>
    <name evidence="9" type="ORF">SAMN05421686_11079</name>
</gene>
<dbReference type="AlphaFoldDB" id="A0A1N7PMG2"/>
<reference evidence="10" key="1">
    <citation type="submission" date="2017-01" db="EMBL/GenBank/DDBJ databases">
        <authorList>
            <person name="Varghese N."/>
            <person name="Submissions S."/>
        </authorList>
    </citation>
    <scope>NUCLEOTIDE SEQUENCE [LARGE SCALE GENOMIC DNA]</scope>
    <source>
        <strain evidence="10">DSM 24913</strain>
    </source>
</reference>
<feature type="domain" description="Nudix hydrolase" evidence="8">
    <location>
        <begin position="35"/>
        <end position="163"/>
    </location>
</feature>
<name>A0A1N7PMG2_9GAMM</name>
<dbReference type="STRING" id="484498.SAMN05421686_11079"/>
<proteinExistence type="inferred from homology"/>
<dbReference type="PANTHER" id="PTHR42904:SF6">
    <property type="entry name" value="NAD-CAPPED RNA HYDROLASE NUDT12"/>
    <property type="match status" value="1"/>
</dbReference>
<keyword evidence="5" id="KW-0378">Hydrolase</keyword>
<dbReference type="PROSITE" id="PS51462">
    <property type="entry name" value="NUDIX"/>
    <property type="match status" value="1"/>
</dbReference>
<dbReference type="PROSITE" id="PS00893">
    <property type="entry name" value="NUDIX_BOX"/>
    <property type="match status" value="1"/>
</dbReference>
<evidence type="ECO:0000256" key="1">
    <source>
        <dbReference type="ARBA" id="ARBA00001946"/>
    </source>
</evidence>
<evidence type="ECO:0000313" key="9">
    <source>
        <dbReference type="EMBL" id="SIT11579.1"/>
    </source>
</evidence>
<comment type="cofactor">
    <cofactor evidence="1">
        <name>Mg(2+)</name>
        <dbReference type="ChEBI" id="CHEBI:18420"/>
    </cofactor>
</comment>
<dbReference type="SUPFAM" id="SSF55811">
    <property type="entry name" value="Nudix"/>
    <property type="match status" value="1"/>
</dbReference>
<evidence type="ECO:0000256" key="4">
    <source>
        <dbReference type="ARBA" id="ARBA00022723"/>
    </source>
</evidence>
<dbReference type="GO" id="GO:0005829">
    <property type="term" value="C:cytosol"/>
    <property type="evidence" value="ECO:0007669"/>
    <property type="project" value="TreeGrafter"/>
</dbReference>
<dbReference type="InterPro" id="IPR000086">
    <property type="entry name" value="NUDIX_hydrolase_dom"/>
</dbReference>
<dbReference type="Proteomes" id="UP000185639">
    <property type="component" value="Unassembled WGS sequence"/>
</dbReference>
<evidence type="ECO:0000256" key="3">
    <source>
        <dbReference type="ARBA" id="ARBA00009595"/>
    </source>
</evidence>
<comment type="catalytic activity">
    <reaction evidence="7">
        <text>a 5'-end NAD(+)-phospho-ribonucleoside in mRNA + H2O = a 5'-end phospho-adenosine-phospho-ribonucleoside in mRNA + beta-nicotinamide D-ribonucleotide + 2 H(+)</text>
        <dbReference type="Rhea" id="RHEA:60876"/>
        <dbReference type="Rhea" id="RHEA-COMP:15698"/>
        <dbReference type="Rhea" id="RHEA-COMP:15719"/>
        <dbReference type="ChEBI" id="CHEBI:14649"/>
        <dbReference type="ChEBI" id="CHEBI:15377"/>
        <dbReference type="ChEBI" id="CHEBI:15378"/>
        <dbReference type="ChEBI" id="CHEBI:144029"/>
        <dbReference type="ChEBI" id="CHEBI:144051"/>
    </reaction>
    <physiologicalReaction direction="left-to-right" evidence="7">
        <dbReference type="Rhea" id="RHEA:60877"/>
    </physiologicalReaction>
</comment>
<evidence type="ECO:0000256" key="7">
    <source>
        <dbReference type="ARBA" id="ARBA00023679"/>
    </source>
</evidence>
<dbReference type="InterPro" id="IPR050241">
    <property type="entry name" value="NAD-cap_RNA_hydrolase_NudC"/>
</dbReference>
<sequence>MKYCPQCKADINVQIIDGEERRACSVQCGFVFWDNPTPVVAVVVETPGGVVLAHNKLWPAGKYSIITGFLERGETPEICALRETEEELGLRGERAEFIGFELFDGKGFNGHEYNQIIIGFYVYAEGGITLDENELDEYKIIPIEKLKGWGSATGKIVQRWLDRKNS</sequence>
<dbReference type="GO" id="GO:0035529">
    <property type="term" value="F:NADH pyrophosphatase activity"/>
    <property type="evidence" value="ECO:0007669"/>
    <property type="project" value="TreeGrafter"/>
</dbReference>
<dbReference type="InterPro" id="IPR020084">
    <property type="entry name" value="NUDIX_hydrolase_CS"/>
</dbReference>
<dbReference type="RefSeq" id="WP_076517369.1">
    <property type="nucleotide sequence ID" value="NZ_FTOH01000010.1"/>
</dbReference>
<evidence type="ECO:0000313" key="10">
    <source>
        <dbReference type="Proteomes" id="UP000185639"/>
    </source>
</evidence>
<comment type="similarity">
    <text evidence="3">Belongs to the Nudix hydrolase family. NudC subfamily.</text>
</comment>
<keyword evidence="4" id="KW-0479">Metal-binding</keyword>
<evidence type="ECO:0000256" key="6">
    <source>
        <dbReference type="ARBA" id="ARBA00022842"/>
    </source>
</evidence>
<dbReference type="OrthoDB" id="9791656at2"/>
<dbReference type="GO" id="GO:0006742">
    <property type="term" value="P:NADP+ catabolic process"/>
    <property type="evidence" value="ECO:0007669"/>
    <property type="project" value="TreeGrafter"/>
</dbReference>
<dbReference type="Pfam" id="PF00293">
    <property type="entry name" value="NUDIX"/>
    <property type="match status" value="1"/>
</dbReference>
<dbReference type="InterPro" id="IPR015797">
    <property type="entry name" value="NUDIX_hydrolase-like_dom_sf"/>
</dbReference>
<accession>A0A1N7PMG2</accession>
<keyword evidence="6" id="KW-0460">Magnesium</keyword>
<protein>
    <submittedName>
        <fullName evidence="9">NUDIX domain-containing protein</fullName>
    </submittedName>
</protein>
<evidence type="ECO:0000256" key="2">
    <source>
        <dbReference type="ARBA" id="ARBA00001947"/>
    </source>
</evidence>
<dbReference type="PANTHER" id="PTHR42904">
    <property type="entry name" value="NUDIX HYDROLASE, NUDC SUBFAMILY"/>
    <property type="match status" value="1"/>
</dbReference>
<dbReference type="EMBL" id="FTOH01000010">
    <property type="protein sequence ID" value="SIT11579.1"/>
    <property type="molecule type" value="Genomic_DNA"/>
</dbReference>
<dbReference type="Gene3D" id="3.90.79.10">
    <property type="entry name" value="Nucleoside Triphosphate Pyrophosphohydrolase"/>
    <property type="match status" value="1"/>
</dbReference>
<keyword evidence="10" id="KW-1185">Reference proteome</keyword>
<evidence type="ECO:0000259" key="8">
    <source>
        <dbReference type="PROSITE" id="PS51462"/>
    </source>
</evidence>
<comment type="cofactor">
    <cofactor evidence="2">
        <name>Zn(2+)</name>
        <dbReference type="ChEBI" id="CHEBI:29105"/>
    </cofactor>
</comment>
<dbReference type="GO" id="GO:0046872">
    <property type="term" value="F:metal ion binding"/>
    <property type="evidence" value="ECO:0007669"/>
    <property type="project" value="UniProtKB-KW"/>
</dbReference>